<feature type="compositionally biased region" description="Acidic residues" evidence="10">
    <location>
        <begin position="1152"/>
        <end position="1166"/>
    </location>
</feature>
<dbReference type="InterPro" id="IPR006906">
    <property type="entry name" value="Timeless_N"/>
</dbReference>
<evidence type="ECO:0000256" key="8">
    <source>
        <dbReference type="ARBA" id="ARBA00023254"/>
    </source>
</evidence>
<comment type="similarity">
    <text evidence="2">Belongs to the timeless family.</text>
</comment>
<feature type="region of interest" description="Disordered" evidence="10">
    <location>
        <begin position="1125"/>
        <end position="1176"/>
    </location>
</feature>
<evidence type="ECO:0000256" key="10">
    <source>
        <dbReference type="SAM" id="MobiDB-lite"/>
    </source>
</evidence>
<sequence>MEEPVQPLTVLKARIALLATAIGGPDYSSNIDPPPYQLGDDCLACLKDLKRWFRLVDDKQKRWDVAIAVAEYHILTDDLLPILIDWENKSYLAGKLAKGKGDVSAYFKNKSYYDKIALNCLQLMVLMTWPLILTDQSTPNQINYYSELKKYQLIYKKAILSAENGKVIKAAVRIAHDVMKIERLERTARDNLILKLVLNFIRNILAIEPGELTVTAKKNISSKGINSIDTLPPNVTLDDISLNSVISSFQKNKVFPFLLTLGSSINKEFDQDFINIPLLEVMFFLTKDVNHKVLFPQLANMDSRSVTVDRPVSRTGHELSELLNKENQLKKKVVMNTSARHSRFGAMLSIQTYDKGRLTITGGQNLLDNSKALQKLDDSKRSKGRMVRVRDERDGESLPSNLLNAHNQNFTYLSESTIHILKKYIENFIDSSFNLSLRSITSHFTTEQDKMLSLEQIEYLLFFAWFIRYQILRNKYDETADLLLVSESLKETTFILVSSLLRSSYDTKNWIVVHAAMIAFNELLRLVNQMRDFDDNEDIEYILGRLFSDERIQLLSNLPRVASTHSYAFMRSSIELTHTVLKILEMYNGDNSLVIESKSRKRRQQKVSKEDYERLVNEEGLDPDEALEVLQPSSRVIEVNFKRVQSSFFNRNTIDLYINLLKRYNELEYDHLKLIISFFYRVFVEAKEEMLFYRLDFIILLRDILGPDGMSRNSKGRKHLNEFAKYFLSKLKTKLKSSPAWYVGVLFPPLNDGIIGYYQKYGEHKSTKESNYYAVEPSDFHHIDDQEMMSESILLDIKLGILVSTLIDDGLQNLVEAIRDNLRHVIDVFTSHLQIIGDESNGTPNNEIFDMGDREDVNPLVYNRDFRALAKLIGYTIPKIKTDICFMIGTNSFSHLIKCEESITKYLNIPFETPNGKPSSSYLKRRNETDSIFSDGWNANEEYDLNDGTIIPDDEIDDGDYFRDLDNSKGSKSKRDEEAKGIAKKKKRRREISRKMSKKSGVRLPNSSDPEAQKTTEKLKAFSKEYISDSEDEDDNVMNPIFFENELYMRWLLDKYNGQLPNEKFLAFGKFANERMENNGEVKSDFTALFDGPIPKIDTLELNQDSSKGPDKTLLSLSTVNLSELESEDEMDNNTSVKKVATIEETQNKEELGEEEEDDDDDDDENVVIKKRKSVV</sequence>
<feature type="compositionally biased region" description="Basic residues" evidence="10">
    <location>
        <begin position="982"/>
        <end position="1001"/>
    </location>
</feature>
<dbReference type="PANTHER" id="PTHR22940:SF4">
    <property type="entry name" value="PROTEIN TIMELESS HOMOLOG"/>
    <property type="match status" value="1"/>
</dbReference>
<evidence type="ECO:0000256" key="3">
    <source>
        <dbReference type="ARBA" id="ARBA00021529"/>
    </source>
</evidence>
<dbReference type="EMBL" id="JBEVYD010000009">
    <property type="protein sequence ID" value="KAL3230449.1"/>
    <property type="molecule type" value="Genomic_DNA"/>
</dbReference>
<evidence type="ECO:0000313" key="13">
    <source>
        <dbReference type="Proteomes" id="UP001623330"/>
    </source>
</evidence>
<comment type="caution">
    <text evidence="12">The sequence shown here is derived from an EMBL/GenBank/DDBJ whole genome shotgun (WGS) entry which is preliminary data.</text>
</comment>
<accession>A0ABR4NQB8</accession>
<evidence type="ECO:0000256" key="2">
    <source>
        <dbReference type="ARBA" id="ARBA00008174"/>
    </source>
</evidence>
<dbReference type="InterPro" id="IPR044998">
    <property type="entry name" value="Timeless"/>
</dbReference>
<dbReference type="Pfam" id="PF04821">
    <property type="entry name" value="TIMELESS"/>
    <property type="match status" value="1"/>
</dbReference>
<feature type="compositionally biased region" description="Basic and acidic residues" evidence="10">
    <location>
        <begin position="960"/>
        <end position="981"/>
    </location>
</feature>
<keyword evidence="13" id="KW-1185">Reference proteome</keyword>
<gene>
    <name evidence="12" type="ORF">RNJ44_00898</name>
</gene>
<keyword evidence="9" id="KW-0131">Cell cycle</keyword>
<evidence type="ECO:0000256" key="1">
    <source>
        <dbReference type="ARBA" id="ARBA00004123"/>
    </source>
</evidence>
<keyword evidence="5" id="KW-0236">DNA replication inhibitor</keyword>
<evidence type="ECO:0000256" key="4">
    <source>
        <dbReference type="ARBA" id="ARBA00022763"/>
    </source>
</evidence>
<name>A0ABR4NQB8_9SACH</name>
<feature type="region of interest" description="Disordered" evidence="10">
    <location>
        <begin position="946"/>
        <end position="1016"/>
    </location>
</feature>
<comment type="subcellular location">
    <subcellularLocation>
        <location evidence="1">Nucleus</location>
    </subcellularLocation>
</comment>
<organism evidence="12 13">
    <name type="scientific">Nakaseomyces bracarensis</name>
    <dbReference type="NCBI Taxonomy" id="273131"/>
    <lineage>
        <taxon>Eukaryota</taxon>
        <taxon>Fungi</taxon>
        <taxon>Dikarya</taxon>
        <taxon>Ascomycota</taxon>
        <taxon>Saccharomycotina</taxon>
        <taxon>Saccharomycetes</taxon>
        <taxon>Saccharomycetales</taxon>
        <taxon>Saccharomycetaceae</taxon>
        <taxon>Nakaseomyces</taxon>
    </lineage>
</organism>
<evidence type="ECO:0000256" key="6">
    <source>
        <dbReference type="ARBA" id="ARBA00023204"/>
    </source>
</evidence>
<feature type="domain" description="Timeless N-terminal" evidence="11">
    <location>
        <begin position="35"/>
        <end position="350"/>
    </location>
</feature>
<keyword evidence="7" id="KW-0539">Nucleus</keyword>
<reference evidence="12 13" key="1">
    <citation type="submission" date="2024-05" db="EMBL/GenBank/DDBJ databases">
        <title>Long read based assembly of the Candida bracarensis genome reveals expanded adhesin content.</title>
        <authorList>
            <person name="Marcet-Houben M."/>
            <person name="Ksiezopolska E."/>
            <person name="Gabaldon T."/>
        </authorList>
    </citation>
    <scope>NUCLEOTIDE SEQUENCE [LARGE SCALE GENOMIC DNA]</scope>
    <source>
        <strain evidence="12 13">CBM6</strain>
    </source>
</reference>
<evidence type="ECO:0000259" key="11">
    <source>
        <dbReference type="Pfam" id="PF04821"/>
    </source>
</evidence>
<keyword evidence="8" id="KW-0469">Meiosis</keyword>
<evidence type="ECO:0000313" key="12">
    <source>
        <dbReference type="EMBL" id="KAL3230449.1"/>
    </source>
</evidence>
<keyword evidence="4" id="KW-0227">DNA damage</keyword>
<dbReference type="Proteomes" id="UP001623330">
    <property type="component" value="Unassembled WGS sequence"/>
</dbReference>
<protein>
    <recommendedName>
        <fullName evidence="3">Topoisomerase 1-associated factor 1</fullName>
    </recommendedName>
</protein>
<proteinExistence type="inferred from homology"/>
<dbReference type="PANTHER" id="PTHR22940">
    <property type="entry name" value="TIMEOUT/TIMELESS-2"/>
    <property type="match status" value="1"/>
</dbReference>
<evidence type="ECO:0000256" key="9">
    <source>
        <dbReference type="ARBA" id="ARBA00023306"/>
    </source>
</evidence>
<evidence type="ECO:0000256" key="7">
    <source>
        <dbReference type="ARBA" id="ARBA00023242"/>
    </source>
</evidence>
<evidence type="ECO:0000256" key="5">
    <source>
        <dbReference type="ARBA" id="ARBA00022880"/>
    </source>
</evidence>
<keyword evidence="6" id="KW-0234">DNA repair</keyword>